<feature type="compositionally biased region" description="Basic and acidic residues" evidence="3">
    <location>
        <begin position="578"/>
        <end position="591"/>
    </location>
</feature>
<dbReference type="EMBL" id="JACCBK010000001">
    <property type="protein sequence ID" value="NYD87000.1"/>
    <property type="molecule type" value="Genomic_DNA"/>
</dbReference>
<comment type="caution">
    <text evidence="2">Lacks conserved residue(s) required for the propagation of feature annotation.</text>
</comment>
<feature type="short sequence motif" description="GXSXG" evidence="2">
    <location>
        <begin position="47"/>
        <end position="51"/>
    </location>
</feature>
<feature type="active site" description="Proton acceptor" evidence="2">
    <location>
        <position position="388"/>
    </location>
</feature>
<evidence type="ECO:0000313" key="7">
    <source>
        <dbReference type="EMBL" id="NYD87000.1"/>
    </source>
</evidence>
<dbReference type="AlphaFoldDB" id="A0A7Y9FGV9"/>
<gene>
    <name evidence="7" type="ORF">BKA21_002549</name>
    <name evidence="6" type="ORF">Col01nite_13730</name>
</gene>
<feature type="short sequence motif" description="DGA/G" evidence="2">
    <location>
        <begin position="388"/>
        <end position="390"/>
    </location>
</feature>
<keyword evidence="2" id="KW-0442">Lipid degradation</keyword>
<feature type="transmembrane region" description="Helical" evidence="4">
    <location>
        <begin position="160"/>
        <end position="181"/>
    </location>
</feature>
<dbReference type="EMBL" id="BONN01000003">
    <property type="protein sequence ID" value="GIG32214.1"/>
    <property type="molecule type" value="Genomic_DNA"/>
</dbReference>
<evidence type="ECO:0000313" key="9">
    <source>
        <dbReference type="Proteomes" id="UP000618382"/>
    </source>
</evidence>
<dbReference type="Proteomes" id="UP000618382">
    <property type="component" value="Unassembled WGS sequence"/>
</dbReference>
<evidence type="ECO:0000256" key="2">
    <source>
        <dbReference type="PROSITE-ProRule" id="PRU01161"/>
    </source>
</evidence>
<evidence type="ECO:0000256" key="1">
    <source>
        <dbReference type="ARBA" id="ARBA00023098"/>
    </source>
</evidence>
<feature type="region of interest" description="Disordered" evidence="3">
    <location>
        <begin position="616"/>
        <end position="660"/>
    </location>
</feature>
<feature type="region of interest" description="Disordered" evidence="3">
    <location>
        <begin position="571"/>
        <end position="591"/>
    </location>
</feature>
<evidence type="ECO:0000256" key="4">
    <source>
        <dbReference type="SAM" id="Phobius"/>
    </source>
</evidence>
<dbReference type="SUPFAM" id="SSF52151">
    <property type="entry name" value="FabD/lysophospholipase-like"/>
    <property type="match status" value="1"/>
</dbReference>
<name>A0A7Y9FGV9_9CELL</name>
<evidence type="ECO:0000313" key="8">
    <source>
        <dbReference type="Proteomes" id="UP000577956"/>
    </source>
</evidence>
<feature type="compositionally biased region" description="Low complexity" evidence="3">
    <location>
        <begin position="633"/>
        <end position="660"/>
    </location>
</feature>
<keyword evidence="4" id="KW-0472">Membrane</keyword>
<feature type="compositionally biased region" description="Basic and acidic residues" evidence="3">
    <location>
        <begin position="421"/>
        <end position="430"/>
    </location>
</feature>
<dbReference type="GO" id="GO:0016042">
    <property type="term" value="P:lipid catabolic process"/>
    <property type="evidence" value="ECO:0007669"/>
    <property type="project" value="UniProtKB-UniRule"/>
</dbReference>
<dbReference type="PROSITE" id="PS51635">
    <property type="entry name" value="PNPLA"/>
    <property type="match status" value="1"/>
</dbReference>
<feature type="active site" description="Nucleophile" evidence="2">
    <location>
        <position position="49"/>
    </location>
</feature>
<comment type="caution">
    <text evidence="7">The sequence shown here is derived from an EMBL/GenBank/DDBJ whole genome shotgun (WGS) entry which is preliminary data.</text>
</comment>
<dbReference type="Proteomes" id="UP000577956">
    <property type="component" value="Unassembled WGS sequence"/>
</dbReference>
<keyword evidence="4" id="KW-1133">Transmembrane helix</keyword>
<dbReference type="InterPro" id="IPR002641">
    <property type="entry name" value="PNPLA_dom"/>
</dbReference>
<dbReference type="Gene3D" id="3.40.1090.10">
    <property type="entry name" value="Cytosolic phospholipase A2 catalytic domain"/>
    <property type="match status" value="1"/>
</dbReference>
<organism evidence="7 8">
    <name type="scientific">Cellulomonas oligotrophica</name>
    <dbReference type="NCBI Taxonomy" id="931536"/>
    <lineage>
        <taxon>Bacteria</taxon>
        <taxon>Bacillati</taxon>
        <taxon>Actinomycetota</taxon>
        <taxon>Actinomycetes</taxon>
        <taxon>Micrococcales</taxon>
        <taxon>Cellulomonadaceae</taxon>
        <taxon>Cellulomonas</taxon>
    </lineage>
</organism>
<keyword evidence="9" id="KW-1185">Reference proteome</keyword>
<reference evidence="7 8" key="1">
    <citation type="submission" date="2020-07" db="EMBL/GenBank/DDBJ databases">
        <title>Sequencing the genomes of 1000 actinobacteria strains.</title>
        <authorList>
            <person name="Klenk H.-P."/>
        </authorList>
    </citation>
    <scope>NUCLEOTIDE SEQUENCE [LARGE SCALE GENOMIC DNA]</scope>
    <source>
        <strain evidence="7 8">DSM 24482</strain>
    </source>
</reference>
<proteinExistence type="predicted"/>
<feature type="domain" description="PNPLA" evidence="5">
    <location>
        <begin position="17"/>
        <end position="401"/>
    </location>
</feature>
<dbReference type="GO" id="GO:0016787">
    <property type="term" value="F:hydrolase activity"/>
    <property type="evidence" value="ECO:0007669"/>
    <property type="project" value="UniProtKB-UniRule"/>
</dbReference>
<evidence type="ECO:0000313" key="6">
    <source>
        <dbReference type="EMBL" id="GIG32214.1"/>
    </source>
</evidence>
<reference evidence="6 9" key="2">
    <citation type="submission" date="2021-01" db="EMBL/GenBank/DDBJ databases">
        <title>Whole genome shotgun sequence of Cellulomonas oligotrophica NBRC 109435.</title>
        <authorList>
            <person name="Komaki H."/>
            <person name="Tamura T."/>
        </authorList>
    </citation>
    <scope>NUCLEOTIDE SEQUENCE [LARGE SCALE GENOMIC DNA]</scope>
    <source>
        <strain evidence="6 9">NBRC 109435</strain>
    </source>
</reference>
<keyword evidence="2" id="KW-0378">Hydrolase</keyword>
<sequence>MATATTYPSDPPLECDVVMKGGITSGVVYPRAVCELARTYRLRSVGGSSAGAIAAAAAAAAEVGRTRGGFELLDALPDELTRTVGPGRGSVLLHLFQPTRATAGLHRVLVGGMRPVDAPPAGAAPVAARGRRARRRRALLVVPHAVGRAWSLARAAARGYLGWMLVGAVPGVAATALAWTAGGAARWSGGVAGVLLVVVGAAVAVLLGVVRSVGAMTAQGYGICTGMPGVDHGDAAALTPWLAQTLQRLAGRADDGPPLTFGDLRDHGVDLRMMTTNVTEHRPTTMPWSGQDLYLDRAAWAGLFPPVVLDWIVAHPPAGLDPLTVAAAADAGLVPLPAGDDLPVVVATRMSLSFPGLITAVPLVHVDRNDDGHGDDVVLRRTTVWFTDGGVCANLPVHFFDSPLATRPTFAIDLRPFPEGRDRAADERENTSLPTTWGESTRLPFHQLPTRGLAGMGAFLVQVVETARGWVDEGQLVMPGNRDRVVTVFQGEDEGGMNLAMPPATVTSLAARGRAGAARLVERFAGDDPAVVPAPGWQVHRWVRLRTATAGFAQWSATFAHQFRAHAPGATPFDAWGDPDRDPPVPDLERDQRLDLLRRTRGLLDVADAWADARVTDSAPRPRSRLRLVPDDASAASTAPSPASGAAPAPTGSEAATPLT</sequence>
<dbReference type="InterPro" id="IPR016035">
    <property type="entry name" value="Acyl_Trfase/lysoPLipase"/>
</dbReference>
<feature type="region of interest" description="Disordered" evidence="3">
    <location>
        <begin position="421"/>
        <end position="440"/>
    </location>
</feature>
<dbReference type="RefSeq" id="WP_170209037.1">
    <property type="nucleotide sequence ID" value="NZ_BAABFI010000008.1"/>
</dbReference>
<keyword evidence="4" id="KW-0812">Transmembrane</keyword>
<keyword evidence="1 2" id="KW-0443">Lipid metabolism</keyword>
<feature type="transmembrane region" description="Helical" evidence="4">
    <location>
        <begin position="187"/>
        <end position="210"/>
    </location>
</feature>
<evidence type="ECO:0000259" key="5">
    <source>
        <dbReference type="PROSITE" id="PS51635"/>
    </source>
</evidence>
<protein>
    <submittedName>
        <fullName evidence="6">Suppressor</fullName>
    </submittedName>
</protein>
<accession>A0A7Y9FGV9</accession>
<evidence type="ECO:0000256" key="3">
    <source>
        <dbReference type="SAM" id="MobiDB-lite"/>
    </source>
</evidence>